<evidence type="ECO:0000256" key="4">
    <source>
        <dbReference type="ARBA" id="ARBA00022723"/>
    </source>
</evidence>
<evidence type="ECO:0000256" key="9">
    <source>
        <dbReference type="ARBA" id="ARBA00023033"/>
    </source>
</evidence>
<comment type="domain">
    <text evidence="15">Has a modular structure: an endo-beta-1,4-glucanase catalytic module at the N-terminus, a linker rich in serines and threonines, and a C-terminal carbohydrate-binding module (CBM).</text>
</comment>
<evidence type="ECO:0000256" key="5">
    <source>
        <dbReference type="ARBA" id="ARBA00022729"/>
    </source>
</evidence>
<keyword evidence="9" id="KW-0503">Monooxygenase</keyword>
<accession>A0A6A6G578</accession>
<comment type="function">
    <text evidence="15">Lytic polysaccharide monooxygenase (LMPO) that depolymerizes crystalline and amorphous polysaccharides via the oxidation of scissile alpha- or beta-(1-4)-glycosidic bonds, yielding C1 and/or C4 oxidation products. Catalysis by LPMOs requires the reduction of the active-site copper from Cu(II) to Cu(I) by a reducing agent and H(2)O(2) or O(2) as a cosubstrate.</text>
</comment>
<evidence type="ECO:0000256" key="10">
    <source>
        <dbReference type="ARBA" id="ARBA00023157"/>
    </source>
</evidence>
<evidence type="ECO:0000256" key="13">
    <source>
        <dbReference type="ARBA" id="ARBA00044502"/>
    </source>
</evidence>
<evidence type="ECO:0000256" key="15">
    <source>
        <dbReference type="RuleBase" id="RU368122"/>
    </source>
</evidence>
<comment type="subcellular location">
    <subcellularLocation>
        <location evidence="2 15">Secreted</location>
    </subcellularLocation>
</comment>
<evidence type="ECO:0000256" key="3">
    <source>
        <dbReference type="ARBA" id="ARBA00022525"/>
    </source>
</evidence>
<name>A0A6A6G578_9PEZI</name>
<evidence type="ECO:0000256" key="6">
    <source>
        <dbReference type="ARBA" id="ARBA00023001"/>
    </source>
</evidence>
<comment type="similarity">
    <text evidence="13">Belongs to the polysaccharide monooxygenase AA9 family.</text>
</comment>
<protein>
    <recommendedName>
        <fullName evidence="15">AA9 family lytic polysaccharide monooxygenase</fullName>
        <ecNumber evidence="15">1.14.99.56</ecNumber>
    </recommendedName>
    <alternativeName>
        <fullName evidence="15">Endo-beta-1,4-glucanase</fullName>
    </alternativeName>
    <alternativeName>
        <fullName evidence="15">Glycosyl hydrolase 61 family protein</fullName>
    </alternativeName>
</protein>
<keyword evidence="3 15" id="KW-0964">Secreted</keyword>
<keyword evidence="18" id="KW-0378">Hydrolase</keyword>
<dbReference type="Pfam" id="PF03443">
    <property type="entry name" value="AA9"/>
    <property type="match status" value="1"/>
</dbReference>
<keyword evidence="8" id="KW-0186">Copper</keyword>
<keyword evidence="10 15" id="KW-1015">Disulfide bond</keyword>
<keyword evidence="6 15" id="KW-0136">Cellulose degradation</keyword>
<feature type="signal peptide" evidence="16">
    <location>
        <begin position="1"/>
        <end position="16"/>
    </location>
</feature>
<keyword evidence="12 15" id="KW-0624">Polysaccharide degradation</keyword>
<dbReference type="InterPro" id="IPR005103">
    <property type="entry name" value="AA9_LPMO"/>
</dbReference>
<dbReference type="EC" id="1.14.99.56" evidence="15"/>
<organism evidence="18 19">
    <name type="scientific">Elsinoe ampelina</name>
    <dbReference type="NCBI Taxonomy" id="302913"/>
    <lineage>
        <taxon>Eukaryota</taxon>
        <taxon>Fungi</taxon>
        <taxon>Dikarya</taxon>
        <taxon>Ascomycota</taxon>
        <taxon>Pezizomycotina</taxon>
        <taxon>Dothideomycetes</taxon>
        <taxon>Dothideomycetidae</taxon>
        <taxon>Myriangiales</taxon>
        <taxon>Elsinoaceae</taxon>
        <taxon>Elsinoe</taxon>
    </lineage>
</organism>
<evidence type="ECO:0000256" key="16">
    <source>
        <dbReference type="SAM" id="SignalP"/>
    </source>
</evidence>
<dbReference type="GO" id="GO:0005576">
    <property type="term" value="C:extracellular region"/>
    <property type="evidence" value="ECO:0007669"/>
    <property type="project" value="UniProtKB-SubCell"/>
</dbReference>
<dbReference type="InterPro" id="IPR049892">
    <property type="entry name" value="AA9"/>
</dbReference>
<feature type="chain" id="PRO_5025397647" description="AA9 family lytic polysaccharide monooxygenase" evidence="16">
    <location>
        <begin position="17"/>
        <end position="242"/>
    </location>
</feature>
<evidence type="ECO:0000259" key="17">
    <source>
        <dbReference type="Pfam" id="PF03443"/>
    </source>
</evidence>
<gene>
    <name evidence="18" type="ORF">BDZ85DRAFT_241535</name>
</gene>
<dbReference type="CDD" id="cd21175">
    <property type="entry name" value="LPMO_AA9"/>
    <property type="match status" value="1"/>
</dbReference>
<dbReference type="EMBL" id="ML992512">
    <property type="protein sequence ID" value="KAF2220698.1"/>
    <property type="molecule type" value="Genomic_DNA"/>
</dbReference>
<dbReference type="GO" id="GO:0030245">
    <property type="term" value="P:cellulose catabolic process"/>
    <property type="evidence" value="ECO:0007669"/>
    <property type="project" value="UniProtKB-UniRule"/>
</dbReference>
<evidence type="ECO:0000256" key="12">
    <source>
        <dbReference type="ARBA" id="ARBA00023326"/>
    </source>
</evidence>
<dbReference type="PANTHER" id="PTHR33353:SF18">
    <property type="entry name" value="ENDOGLUCANASE II"/>
    <property type="match status" value="1"/>
</dbReference>
<sequence>MKSFLAISCLAASSAAHTIFTEFWVNGVSQGFMQGVRTVEYDGPIMDVTSPDIVCNSASNTFSKPFPPTKIINVPAGASATAEWHHTLKGRDPSDTSDPIDKSHLGPTIIYLAKVDNALNTNVQGLKWFKIYEDGLDSNGQWGVNRMINNLGKVSFTIPKCIPSGQYLLRAELIALHAAQSYPGAQFYMECAQINVTGGGSASPATVSFPGAYKGSDPGITFNLYYPVPKTYTVPGPAVFKC</sequence>
<dbReference type="GO" id="GO:0004497">
    <property type="term" value="F:monooxygenase activity"/>
    <property type="evidence" value="ECO:0007669"/>
    <property type="project" value="UniProtKB-KW"/>
</dbReference>
<dbReference type="PANTHER" id="PTHR33353">
    <property type="entry name" value="PUTATIVE (AFU_ORTHOLOGUE AFUA_1G12560)-RELATED"/>
    <property type="match status" value="1"/>
</dbReference>
<reference evidence="19" key="1">
    <citation type="journal article" date="2020" name="Stud. Mycol.">
        <title>101 Dothideomycetes genomes: A test case for predicting lifestyles and emergence of pathogens.</title>
        <authorList>
            <person name="Haridas S."/>
            <person name="Albert R."/>
            <person name="Binder M."/>
            <person name="Bloem J."/>
            <person name="LaButti K."/>
            <person name="Salamov A."/>
            <person name="Andreopoulos B."/>
            <person name="Baker S."/>
            <person name="Barry K."/>
            <person name="Bills G."/>
            <person name="Bluhm B."/>
            <person name="Cannon C."/>
            <person name="Castanera R."/>
            <person name="Culley D."/>
            <person name="Daum C."/>
            <person name="Ezra D."/>
            <person name="Gonzalez J."/>
            <person name="Henrissat B."/>
            <person name="Kuo A."/>
            <person name="Liang C."/>
            <person name="Lipzen A."/>
            <person name="Lutzoni F."/>
            <person name="Magnuson J."/>
            <person name="Mondo S."/>
            <person name="Nolan M."/>
            <person name="Ohm R."/>
            <person name="Pangilinan J."/>
            <person name="Park H.-J."/>
            <person name="Ramirez L."/>
            <person name="Alfaro M."/>
            <person name="Sun H."/>
            <person name="Tritt A."/>
            <person name="Yoshinaga Y."/>
            <person name="Zwiers L.-H."/>
            <person name="Turgeon B."/>
            <person name="Goodwin S."/>
            <person name="Spatafora J."/>
            <person name="Crous P."/>
            <person name="Grigoriev I."/>
        </authorList>
    </citation>
    <scope>NUCLEOTIDE SEQUENCE [LARGE SCALE GENOMIC DNA]</scope>
    <source>
        <strain evidence="19">CECT 20119</strain>
    </source>
</reference>
<evidence type="ECO:0000256" key="11">
    <source>
        <dbReference type="ARBA" id="ARBA00023277"/>
    </source>
</evidence>
<evidence type="ECO:0000256" key="2">
    <source>
        <dbReference type="ARBA" id="ARBA00004613"/>
    </source>
</evidence>
<dbReference type="GO" id="GO:0046872">
    <property type="term" value="F:metal ion binding"/>
    <property type="evidence" value="ECO:0007669"/>
    <property type="project" value="UniProtKB-KW"/>
</dbReference>
<keyword evidence="19" id="KW-1185">Reference proteome</keyword>
<comment type="catalytic activity">
    <reaction evidence="14 15">
        <text>[(1-&gt;4)-beta-D-glucosyl]n+m + reduced acceptor + O2 = 4-dehydro-beta-D-glucosyl-[(1-&gt;4)-beta-D-glucosyl]n-1 + [(1-&gt;4)-beta-D-glucosyl]m + acceptor + H2O.</text>
        <dbReference type="EC" id="1.14.99.56"/>
    </reaction>
</comment>
<keyword evidence="4" id="KW-0479">Metal-binding</keyword>
<keyword evidence="7" id="KW-0560">Oxidoreductase</keyword>
<dbReference type="Proteomes" id="UP000799538">
    <property type="component" value="Unassembled WGS sequence"/>
</dbReference>
<comment type="cofactor">
    <cofactor evidence="1">
        <name>Cu(2+)</name>
        <dbReference type="ChEBI" id="CHEBI:29036"/>
    </cofactor>
</comment>
<dbReference type="OrthoDB" id="5558646at2759"/>
<evidence type="ECO:0000256" key="8">
    <source>
        <dbReference type="ARBA" id="ARBA00023008"/>
    </source>
</evidence>
<evidence type="ECO:0000256" key="1">
    <source>
        <dbReference type="ARBA" id="ARBA00001973"/>
    </source>
</evidence>
<evidence type="ECO:0000256" key="14">
    <source>
        <dbReference type="ARBA" id="ARBA00045077"/>
    </source>
</evidence>
<dbReference type="GO" id="GO:0008810">
    <property type="term" value="F:cellulase activity"/>
    <property type="evidence" value="ECO:0007669"/>
    <property type="project" value="UniProtKB-UniRule"/>
</dbReference>
<evidence type="ECO:0000256" key="7">
    <source>
        <dbReference type="ARBA" id="ARBA00023002"/>
    </source>
</evidence>
<dbReference type="Gene3D" id="2.70.50.70">
    <property type="match status" value="1"/>
</dbReference>
<proteinExistence type="inferred from homology"/>
<evidence type="ECO:0000313" key="18">
    <source>
        <dbReference type="EMBL" id="KAF2220698.1"/>
    </source>
</evidence>
<dbReference type="AlphaFoldDB" id="A0A6A6G578"/>
<feature type="domain" description="Auxiliary Activity family 9 catalytic" evidence="17">
    <location>
        <begin position="17"/>
        <end position="232"/>
    </location>
</feature>
<dbReference type="GO" id="GO:0030248">
    <property type="term" value="F:cellulose binding"/>
    <property type="evidence" value="ECO:0007669"/>
    <property type="project" value="UniProtKB-UniRule"/>
</dbReference>
<evidence type="ECO:0000313" key="19">
    <source>
        <dbReference type="Proteomes" id="UP000799538"/>
    </source>
</evidence>
<keyword evidence="11 15" id="KW-0119">Carbohydrate metabolism</keyword>
<keyword evidence="5 16" id="KW-0732">Signal</keyword>